<sequence>MTSAVGVCWRCARHVRVFTLRRGSWGHCRSGYQIAALAARLFNSKPPPVVDETAAVEDDRMAEPAVSKRVLSGQPLRQDQQSPPKSCDSGLSRVQLATGDLETLLEGFSQRPGVQLAAVEMGIPEGILKRSLKSFRDSLADTVSLSRQPLLFKLLGDIIAGSAHIDDLFPYFLSHTRETYPAATVVPQLQKICDLTQPHMWYPRARAFKRRFVFHAGPTNSGKTHNALERFLSAHTGIYCAPLRMLAHEIYRRSNARGTPCDLLTGDEKQFASGDPDAPSGHLSCTVEMTNTESYYDVAVVDEVQMIEDPDRGGAWTRAILGLPAEEIHLCGHESALPLVRRLTDTIGDQLEVCRYERLSPLVPLDRSLEGDFRNVARGDCVVIFSRHKLFQIRRRVERATNQPCAVIYGGLPSGTRVQQAELFNETGNSCEIMVATDAIGMGLNLNIHRIVLYDLTKFDGQEVRQLTSAHLKQIAGRAGRYGLDFDRGEVTTFYPQDLKKLHSLLSSPEEDIKQAGIFPTSEQIEHFSQLLPGASFLDILSLFFKMATIDGTFFLCKVEQTLEAARCLHGLSIPLRDMYKMCLAPTEKEYGREILKQYATDYSCGEHVTFSRLCEIDWVAETSPSLPRPTHYI</sequence>
<dbReference type="FunFam" id="3.40.50.300:FF:000269">
    <property type="entry name" value="ATP-dependent RNA helicase SUPV3L1, mitochondrial"/>
    <property type="match status" value="1"/>
</dbReference>
<evidence type="ECO:0000256" key="10">
    <source>
        <dbReference type="ARBA" id="ARBA00047984"/>
    </source>
</evidence>
<dbReference type="EMBL" id="CASHTH010003189">
    <property type="protein sequence ID" value="CAI8041427.1"/>
    <property type="molecule type" value="Genomic_DNA"/>
</dbReference>
<dbReference type="Gene3D" id="1.20.272.40">
    <property type="match status" value="1"/>
</dbReference>
<dbReference type="GO" id="GO:0003724">
    <property type="term" value="F:RNA helicase activity"/>
    <property type="evidence" value="ECO:0007669"/>
    <property type="project" value="UniProtKB-EC"/>
</dbReference>
<evidence type="ECO:0000313" key="13">
    <source>
        <dbReference type="EMBL" id="CAI8041427.1"/>
    </source>
</evidence>
<dbReference type="FunFam" id="3.40.50.300:FF:000957">
    <property type="entry name" value="ATP-dependent RNA helicase SUV3L, mitochondrial"/>
    <property type="match status" value="1"/>
</dbReference>
<dbReference type="Pfam" id="PF22527">
    <property type="entry name" value="DEXQc_Suv3"/>
    <property type="match status" value="1"/>
</dbReference>
<evidence type="ECO:0000256" key="4">
    <source>
        <dbReference type="ARBA" id="ARBA00022741"/>
    </source>
</evidence>
<evidence type="ECO:0000256" key="2">
    <source>
        <dbReference type="ARBA" id="ARBA00008708"/>
    </source>
</evidence>
<dbReference type="SMART" id="SM00490">
    <property type="entry name" value="HELICc"/>
    <property type="match status" value="1"/>
</dbReference>
<dbReference type="InterPro" id="IPR055206">
    <property type="entry name" value="DEXQc_SUV3"/>
</dbReference>
<evidence type="ECO:0000256" key="9">
    <source>
        <dbReference type="ARBA" id="ARBA00023128"/>
    </source>
</evidence>
<comment type="subcellular location">
    <subcellularLocation>
        <location evidence="1">Mitochondrion</location>
    </subcellularLocation>
</comment>
<dbReference type="Proteomes" id="UP001174909">
    <property type="component" value="Unassembled WGS sequence"/>
</dbReference>
<evidence type="ECO:0000256" key="11">
    <source>
        <dbReference type="SAM" id="MobiDB-lite"/>
    </source>
</evidence>
<comment type="catalytic activity">
    <reaction evidence="10">
        <text>ATP + H2O = ADP + phosphate + H(+)</text>
        <dbReference type="Rhea" id="RHEA:13065"/>
        <dbReference type="ChEBI" id="CHEBI:15377"/>
        <dbReference type="ChEBI" id="CHEBI:15378"/>
        <dbReference type="ChEBI" id="CHEBI:30616"/>
        <dbReference type="ChEBI" id="CHEBI:43474"/>
        <dbReference type="ChEBI" id="CHEBI:456216"/>
        <dbReference type="EC" id="3.6.4.13"/>
    </reaction>
</comment>
<gene>
    <name evidence="13" type="ORF">GBAR_LOCUS23046</name>
</gene>
<keyword evidence="8" id="KW-0809">Transit peptide</keyword>
<dbReference type="PANTHER" id="PTHR12131">
    <property type="entry name" value="ATP-DEPENDENT RNA AND DNA HELICASE"/>
    <property type="match status" value="1"/>
</dbReference>
<evidence type="ECO:0000256" key="5">
    <source>
        <dbReference type="ARBA" id="ARBA00022801"/>
    </source>
</evidence>
<dbReference type="GO" id="GO:0005524">
    <property type="term" value="F:ATP binding"/>
    <property type="evidence" value="ECO:0007669"/>
    <property type="project" value="UniProtKB-KW"/>
</dbReference>
<evidence type="ECO:0000259" key="12">
    <source>
        <dbReference type="PROSITE" id="PS51194"/>
    </source>
</evidence>
<comment type="caution">
    <text evidence="13">The sequence shown here is derived from an EMBL/GenBank/DDBJ whole genome shotgun (WGS) entry which is preliminary data.</text>
</comment>
<dbReference type="InterPro" id="IPR044774">
    <property type="entry name" value="Suv3_DEXQc"/>
</dbReference>
<keyword evidence="14" id="KW-1185">Reference proteome</keyword>
<dbReference type="Pfam" id="PF18114">
    <property type="entry name" value="Suv3_N"/>
    <property type="match status" value="1"/>
</dbReference>
<dbReference type="GO" id="GO:0000965">
    <property type="term" value="P:mitochondrial RNA 3'-end processing"/>
    <property type="evidence" value="ECO:0007669"/>
    <property type="project" value="TreeGrafter"/>
</dbReference>
<name>A0AA35X8F5_GEOBA</name>
<protein>
    <recommendedName>
        <fullName evidence="3">RNA helicase</fullName>
        <ecNumber evidence="3">3.6.4.13</ecNumber>
    </recommendedName>
</protein>
<dbReference type="SUPFAM" id="SSF52540">
    <property type="entry name" value="P-loop containing nucleoside triphosphate hydrolases"/>
    <property type="match status" value="1"/>
</dbReference>
<proteinExistence type="inferred from homology"/>
<dbReference type="CDD" id="cd17913">
    <property type="entry name" value="DEXQc_Suv3"/>
    <property type="match status" value="1"/>
</dbReference>
<dbReference type="PROSITE" id="PS51194">
    <property type="entry name" value="HELICASE_CTER"/>
    <property type="match status" value="1"/>
</dbReference>
<dbReference type="InterPro" id="IPR027417">
    <property type="entry name" value="P-loop_NTPase"/>
</dbReference>
<feature type="domain" description="Helicase C-terminal" evidence="12">
    <location>
        <begin position="368"/>
        <end position="526"/>
    </location>
</feature>
<feature type="compositionally biased region" description="Polar residues" evidence="11">
    <location>
        <begin position="75"/>
        <end position="84"/>
    </location>
</feature>
<dbReference type="EC" id="3.6.4.13" evidence="3"/>
<dbReference type="Pfam" id="PF00271">
    <property type="entry name" value="Helicase_C"/>
    <property type="match status" value="1"/>
</dbReference>
<keyword evidence="7" id="KW-0067">ATP-binding</keyword>
<evidence type="ECO:0000256" key="3">
    <source>
        <dbReference type="ARBA" id="ARBA00012552"/>
    </source>
</evidence>
<dbReference type="GO" id="GO:0016787">
    <property type="term" value="F:hydrolase activity"/>
    <property type="evidence" value="ECO:0007669"/>
    <property type="project" value="UniProtKB-KW"/>
</dbReference>
<dbReference type="InterPro" id="IPR041453">
    <property type="entry name" value="Suv3_N"/>
</dbReference>
<keyword evidence="9" id="KW-0496">Mitochondrion</keyword>
<dbReference type="InterPro" id="IPR001650">
    <property type="entry name" value="Helicase_C-like"/>
</dbReference>
<evidence type="ECO:0000256" key="1">
    <source>
        <dbReference type="ARBA" id="ARBA00004173"/>
    </source>
</evidence>
<accession>A0AA35X8F5</accession>
<dbReference type="Gene3D" id="3.40.50.300">
    <property type="entry name" value="P-loop containing nucleotide triphosphate hydrolases"/>
    <property type="match status" value="2"/>
</dbReference>
<dbReference type="InterPro" id="IPR050699">
    <property type="entry name" value="RNA-DNA_Helicase"/>
</dbReference>
<feature type="region of interest" description="Disordered" evidence="11">
    <location>
        <begin position="63"/>
        <end position="91"/>
    </location>
</feature>
<organism evidence="13 14">
    <name type="scientific">Geodia barretti</name>
    <name type="common">Barrett's horny sponge</name>
    <dbReference type="NCBI Taxonomy" id="519541"/>
    <lineage>
        <taxon>Eukaryota</taxon>
        <taxon>Metazoa</taxon>
        <taxon>Porifera</taxon>
        <taxon>Demospongiae</taxon>
        <taxon>Heteroscleromorpha</taxon>
        <taxon>Tetractinellida</taxon>
        <taxon>Astrophorina</taxon>
        <taxon>Geodiidae</taxon>
        <taxon>Geodia</taxon>
    </lineage>
</organism>
<dbReference type="AlphaFoldDB" id="A0AA35X8F5"/>
<keyword evidence="6 13" id="KW-0347">Helicase</keyword>
<evidence type="ECO:0000256" key="8">
    <source>
        <dbReference type="ARBA" id="ARBA00022946"/>
    </source>
</evidence>
<reference evidence="13" key="1">
    <citation type="submission" date="2023-03" db="EMBL/GenBank/DDBJ databases">
        <authorList>
            <person name="Steffen K."/>
            <person name="Cardenas P."/>
        </authorList>
    </citation>
    <scope>NUCLEOTIDE SEQUENCE</scope>
</reference>
<evidence type="ECO:0000256" key="7">
    <source>
        <dbReference type="ARBA" id="ARBA00022840"/>
    </source>
</evidence>
<evidence type="ECO:0000313" key="14">
    <source>
        <dbReference type="Proteomes" id="UP001174909"/>
    </source>
</evidence>
<keyword evidence="4" id="KW-0547">Nucleotide-binding</keyword>
<keyword evidence="5" id="KW-0378">Hydrolase</keyword>
<dbReference type="CDD" id="cd18805">
    <property type="entry name" value="SF2_C_suv3"/>
    <property type="match status" value="1"/>
</dbReference>
<evidence type="ECO:0000256" key="6">
    <source>
        <dbReference type="ARBA" id="ARBA00022806"/>
    </source>
</evidence>
<dbReference type="Gene3D" id="1.10.1740.140">
    <property type="match status" value="1"/>
</dbReference>
<dbReference type="GO" id="GO:0045025">
    <property type="term" value="C:mitochondrial degradosome"/>
    <property type="evidence" value="ECO:0007669"/>
    <property type="project" value="TreeGrafter"/>
</dbReference>
<comment type="similarity">
    <text evidence="2">Belongs to the helicase family.</text>
</comment>
<dbReference type="PANTHER" id="PTHR12131:SF1">
    <property type="entry name" value="ATP-DEPENDENT RNA HELICASE SUPV3L1, MITOCHONDRIAL-RELATED"/>
    <property type="match status" value="1"/>
</dbReference>